<dbReference type="Pfam" id="PF13843">
    <property type="entry name" value="DDE_Tnp_1_7"/>
    <property type="match status" value="1"/>
</dbReference>
<evidence type="ECO:0000313" key="3">
    <source>
        <dbReference type="Proteomes" id="UP001314205"/>
    </source>
</evidence>
<gene>
    <name evidence="2" type="ORF">PARMNEM_LOCUS14290</name>
</gene>
<dbReference type="EMBL" id="CAVLGL010000090">
    <property type="protein sequence ID" value="CAK1594697.1"/>
    <property type="molecule type" value="Genomic_DNA"/>
</dbReference>
<name>A0AAV1LKS5_9NEOP</name>
<comment type="caution">
    <text evidence="2">The sequence shown here is derived from an EMBL/GenBank/DDBJ whole genome shotgun (WGS) entry which is preliminary data.</text>
</comment>
<dbReference type="InterPro" id="IPR029526">
    <property type="entry name" value="PGBD"/>
</dbReference>
<proteinExistence type="predicted"/>
<accession>A0AAV1LKS5</accession>
<protein>
    <recommendedName>
        <fullName evidence="1">PiggyBac transposable element-derived protein domain-containing protein</fullName>
    </recommendedName>
</protein>
<sequence length="111" mass="12720">MANNPDKFGIKFGSVDVKSKYFLNAYPYFGKDETPPKNLGQHVVMHLMKPFLNKGRNVTTDNFFSSVSVAQNLLSKRITLVGTINNRRCDIPFYFKNLFILQFAVELCTTF</sequence>
<dbReference type="Proteomes" id="UP001314205">
    <property type="component" value="Unassembled WGS sequence"/>
</dbReference>
<dbReference type="PANTHER" id="PTHR46599:SF6">
    <property type="entry name" value="DUAL SPECIFICITY PHOSPHATASE 26"/>
    <property type="match status" value="1"/>
</dbReference>
<evidence type="ECO:0000259" key="1">
    <source>
        <dbReference type="Pfam" id="PF13843"/>
    </source>
</evidence>
<dbReference type="PANTHER" id="PTHR46599">
    <property type="entry name" value="PIGGYBAC TRANSPOSABLE ELEMENT-DERIVED PROTEIN 4"/>
    <property type="match status" value="1"/>
</dbReference>
<keyword evidence="3" id="KW-1185">Reference proteome</keyword>
<dbReference type="AlphaFoldDB" id="A0AAV1LKS5"/>
<organism evidence="2 3">
    <name type="scientific">Parnassius mnemosyne</name>
    <name type="common">clouded apollo</name>
    <dbReference type="NCBI Taxonomy" id="213953"/>
    <lineage>
        <taxon>Eukaryota</taxon>
        <taxon>Metazoa</taxon>
        <taxon>Ecdysozoa</taxon>
        <taxon>Arthropoda</taxon>
        <taxon>Hexapoda</taxon>
        <taxon>Insecta</taxon>
        <taxon>Pterygota</taxon>
        <taxon>Neoptera</taxon>
        <taxon>Endopterygota</taxon>
        <taxon>Lepidoptera</taxon>
        <taxon>Glossata</taxon>
        <taxon>Ditrysia</taxon>
        <taxon>Papilionoidea</taxon>
        <taxon>Papilionidae</taxon>
        <taxon>Parnassiinae</taxon>
        <taxon>Parnassini</taxon>
        <taxon>Parnassius</taxon>
        <taxon>Driopa</taxon>
    </lineage>
</organism>
<reference evidence="2 3" key="1">
    <citation type="submission" date="2023-11" db="EMBL/GenBank/DDBJ databases">
        <authorList>
            <person name="Hedman E."/>
            <person name="Englund M."/>
            <person name="Stromberg M."/>
            <person name="Nyberg Akerstrom W."/>
            <person name="Nylinder S."/>
            <person name="Jareborg N."/>
            <person name="Kallberg Y."/>
            <person name="Kronander E."/>
        </authorList>
    </citation>
    <scope>NUCLEOTIDE SEQUENCE [LARGE SCALE GENOMIC DNA]</scope>
</reference>
<feature type="domain" description="PiggyBac transposable element-derived protein" evidence="1">
    <location>
        <begin position="3"/>
        <end position="95"/>
    </location>
</feature>
<evidence type="ECO:0000313" key="2">
    <source>
        <dbReference type="EMBL" id="CAK1594697.1"/>
    </source>
</evidence>